<evidence type="ECO:0000313" key="1">
    <source>
        <dbReference type="EMBL" id="KAA8784772.1"/>
    </source>
</evidence>
<name>A0A5M9WTA5_PAEAM</name>
<dbReference type="OrthoDB" id="2628163at2"/>
<comment type="caution">
    <text evidence="1">The sequence shown here is derived from an EMBL/GenBank/DDBJ whole genome shotgun (WGS) entry which is preliminary data.</text>
</comment>
<protein>
    <submittedName>
        <fullName evidence="1">Uncharacterized protein</fullName>
    </submittedName>
</protein>
<dbReference type="RefSeq" id="WP_123064602.1">
    <property type="nucleotide sequence ID" value="NZ_RIAS01000006.1"/>
</dbReference>
<reference evidence="1 2" key="1">
    <citation type="journal article" date="2019" name="J. Ind. Microbiol. Biotechnol.">
        <title>Paenibacillus amylolyticus 27C64 has a diverse set of carbohydrate-active enzymes and complete pectin deconstruction system.</title>
        <authorList>
            <person name="Keggi C."/>
            <person name="Doran-Peterson J."/>
        </authorList>
    </citation>
    <scope>NUCLEOTIDE SEQUENCE [LARGE SCALE GENOMIC DNA]</scope>
    <source>
        <strain evidence="1 2">27C64</strain>
    </source>
</reference>
<organism evidence="1 2">
    <name type="scientific">Paenibacillus amylolyticus</name>
    <dbReference type="NCBI Taxonomy" id="1451"/>
    <lineage>
        <taxon>Bacteria</taxon>
        <taxon>Bacillati</taxon>
        <taxon>Bacillota</taxon>
        <taxon>Bacilli</taxon>
        <taxon>Bacillales</taxon>
        <taxon>Paenibacillaceae</taxon>
        <taxon>Paenibacillus</taxon>
    </lineage>
</organism>
<sequence length="123" mass="14633">MEWNARFGDDPFIAELAEKLHVHGYKAFYGEHYSENDMERYRKQLFPIFQNVMWVEVDSSKKYLIVDYRGRNTVIKLINGMLNTRRTLKANQAMNGINKTETQQEITQLTRLVHLLQFATFRT</sequence>
<dbReference type="Proteomes" id="UP000323664">
    <property type="component" value="Unassembled WGS sequence"/>
</dbReference>
<evidence type="ECO:0000313" key="2">
    <source>
        <dbReference type="Proteomes" id="UP000323664"/>
    </source>
</evidence>
<dbReference type="AlphaFoldDB" id="A0A5M9WTA5"/>
<accession>A0A5M9WTA5</accession>
<gene>
    <name evidence="1" type="ORF">EC604_13035</name>
</gene>
<proteinExistence type="predicted"/>
<dbReference type="EMBL" id="RIAS01000006">
    <property type="protein sequence ID" value="KAA8784772.1"/>
    <property type="molecule type" value="Genomic_DNA"/>
</dbReference>